<dbReference type="Proteomes" id="UP000238937">
    <property type="component" value="Unassembled WGS sequence"/>
</dbReference>
<dbReference type="GO" id="GO:0050660">
    <property type="term" value="F:flavin adenine dinucleotide binding"/>
    <property type="evidence" value="ECO:0007669"/>
    <property type="project" value="InterPro"/>
</dbReference>
<name>A0A2T1FQ73_9CYAN</name>
<feature type="domain" description="Glucose-methanol-choline oxidoreductase N-terminal" evidence="6">
    <location>
        <begin position="12"/>
        <end position="320"/>
    </location>
</feature>
<dbReference type="InterPro" id="IPR007867">
    <property type="entry name" value="GMC_OxRtase_C"/>
</dbReference>
<keyword evidence="9" id="KW-1185">Reference proteome</keyword>
<dbReference type="InterPro" id="IPR051473">
    <property type="entry name" value="P2Ox-like"/>
</dbReference>
<dbReference type="InterPro" id="IPR000172">
    <property type="entry name" value="GMC_OxRdtase_N"/>
</dbReference>
<comment type="caution">
    <text evidence="8">The sequence shown here is derived from an EMBL/GenBank/DDBJ whole genome shotgun (WGS) entry which is preliminary data.</text>
</comment>
<keyword evidence="4" id="KW-0274">FAD</keyword>
<keyword evidence="5" id="KW-0560">Oxidoreductase</keyword>
<gene>
    <name evidence="8" type="ORF">C7B77_24495</name>
</gene>
<evidence type="ECO:0000256" key="3">
    <source>
        <dbReference type="ARBA" id="ARBA00022630"/>
    </source>
</evidence>
<reference evidence="8 9" key="1">
    <citation type="submission" date="2018-03" db="EMBL/GenBank/DDBJ databases">
        <title>The ancient ancestry and fast evolution of plastids.</title>
        <authorList>
            <person name="Moore K.R."/>
            <person name="Magnabosco C."/>
            <person name="Momper L."/>
            <person name="Gold D.A."/>
            <person name="Bosak T."/>
            <person name="Fournier G.P."/>
        </authorList>
    </citation>
    <scope>NUCLEOTIDE SEQUENCE [LARGE SCALE GENOMIC DNA]</scope>
    <source>
        <strain evidence="8 9">CCALA 037</strain>
    </source>
</reference>
<dbReference type="Pfam" id="PF00732">
    <property type="entry name" value="GMC_oxred_N"/>
    <property type="match status" value="1"/>
</dbReference>
<evidence type="ECO:0000256" key="2">
    <source>
        <dbReference type="ARBA" id="ARBA00010790"/>
    </source>
</evidence>
<comment type="similarity">
    <text evidence="2">Belongs to the GMC oxidoreductase family.</text>
</comment>
<dbReference type="GO" id="GO:0016614">
    <property type="term" value="F:oxidoreductase activity, acting on CH-OH group of donors"/>
    <property type="evidence" value="ECO:0007669"/>
    <property type="project" value="InterPro"/>
</dbReference>
<dbReference type="EMBL" id="PVWO01000466">
    <property type="protein sequence ID" value="PSB47081.1"/>
    <property type="molecule type" value="Genomic_DNA"/>
</dbReference>
<evidence type="ECO:0000256" key="5">
    <source>
        <dbReference type="ARBA" id="ARBA00023002"/>
    </source>
</evidence>
<evidence type="ECO:0000259" key="6">
    <source>
        <dbReference type="Pfam" id="PF00732"/>
    </source>
</evidence>
<dbReference type="AlphaFoldDB" id="A0A2T1FQ73"/>
<accession>A0A2T1FQ73</accession>
<sequence>MSDDFSAEIYDAIVVGSGANGGVAAKELGERGLKVLVLEAGRAVDPQADLGHPVRDMAKRAYNLAISQRQSYQAMHPGYWKNNPDLFTDEKDNPYTTPPDRPFSWIRGRQVGGKSLTWGGITLRLSDYEFKAASRDGHERDWPIEYADLAPYYSKLERFFQVRGDRDGLAQLPDGDYQPTIPLTPGELHLKQVVETKWPDRKLIASRGFGLNKSTLSAAWPSSSSQGSSLHVAIETGNVTLKSDAVVSHVIFDPDTHKATGVEYIDRVNKTTHRVFGRTVILCASTIESVRILLHSTARYRSGGLVDRSGLLGRFLMDHVSTSTFFFIPGLKPPTKPFALSGCDSFFIPCFVNLKSQTEDFLRGYGIWGGVQRFDLPGIVRKVGVGSIGFAIAHGEVLPRFDNRIQLSEDVVDAWGIPVPHIECAWSDNEQRMLAHMHAQIDETIALAGGKPMKLTEMFRIPLFSELVSKMEHTMSFSAPPGYYIHEVGGARMGTDPTNSVVNSHNQCWDAPNLFVTDGACWPSSGWQSPTLTEMAVTARACAFIADEIGKGGFIC</sequence>
<evidence type="ECO:0000256" key="4">
    <source>
        <dbReference type="ARBA" id="ARBA00022827"/>
    </source>
</evidence>
<proteinExistence type="inferred from homology"/>
<evidence type="ECO:0000256" key="1">
    <source>
        <dbReference type="ARBA" id="ARBA00001974"/>
    </source>
</evidence>
<dbReference type="RefSeq" id="WP_106311084.1">
    <property type="nucleotide sequence ID" value="NZ_PVWO01000466.1"/>
</dbReference>
<evidence type="ECO:0000313" key="9">
    <source>
        <dbReference type="Proteomes" id="UP000238937"/>
    </source>
</evidence>
<dbReference type="PANTHER" id="PTHR42784">
    <property type="entry name" value="PYRANOSE 2-OXIDASE"/>
    <property type="match status" value="1"/>
</dbReference>
<dbReference type="InterPro" id="IPR036188">
    <property type="entry name" value="FAD/NAD-bd_sf"/>
</dbReference>
<organism evidence="8 9">
    <name type="scientific">Chamaesiphon polymorphus CCALA 037</name>
    <dbReference type="NCBI Taxonomy" id="2107692"/>
    <lineage>
        <taxon>Bacteria</taxon>
        <taxon>Bacillati</taxon>
        <taxon>Cyanobacteriota</taxon>
        <taxon>Cyanophyceae</taxon>
        <taxon>Gomontiellales</taxon>
        <taxon>Chamaesiphonaceae</taxon>
        <taxon>Chamaesiphon</taxon>
    </lineage>
</organism>
<dbReference type="OrthoDB" id="9787779at2"/>
<dbReference type="Pfam" id="PF05199">
    <property type="entry name" value="GMC_oxred_C"/>
    <property type="match status" value="1"/>
</dbReference>
<evidence type="ECO:0000313" key="8">
    <source>
        <dbReference type="EMBL" id="PSB47081.1"/>
    </source>
</evidence>
<dbReference type="PANTHER" id="PTHR42784:SF1">
    <property type="entry name" value="PYRANOSE 2-OXIDASE"/>
    <property type="match status" value="1"/>
</dbReference>
<keyword evidence="3" id="KW-0285">Flavoprotein</keyword>
<protein>
    <submittedName>
        <fullName evidence="8">GMC oxidoreductase</fullName>
    </submittedName>
</protein>
<comment type="cofactor">
    <cofactor evidence="1">
        <name>FAD</name>
        <dbReference type="ChEBI" id="CHEBI:57692"/>
    </cofactor>
</comment>
<dbReference type="SUPFAM" id="SSF54373">
    <property type="entry name" value="FAD-linked reductases, C-terminal domain"/>
    <property type="match status" value="1"/>
</dbReference>
<feature type="domain" description="Glucose-methanol-choline oxidoreductase C-terminal" evidence="7">
    <location>
        <begin position="399"/>
        <end position="537"/>
    </location>
</feature>
<evidence type="ECO:0000259" key="7">
    <source>
        <dbReference type="Pfam" id="PF05199"/>
    </source>
</evidence>
<dbReference type="Gene3D" id="3.50.50.60">
    <property type="entry name" value="FAD/NAD(P)-binding domain"/>
    <property type="match status" value="2"/>
</dbReference>
<dbReference type="SUPFAM" id="SSF51905">
    <property type="entry name" value="FAD/NAD(P)-binding domain"/>
    <property type="match status" value="1"/>
</dbReference>